<evidence type="ECO:0000256" key="3">
    <source>
        <dbReference type="ARBA" id="ARBA00022989"/>
    </source>
</evidence>
<feature type="transmembrane region" description="Helical" evidence="7">
    <location>
        <begin position="46"/>
        <end position="65"/>
    </location>
</feature>
<feature type="domain" description="HIG1" evidence="8">
    <location>
        <begin position="18"/>
        <end position="109"/>
    </location>
</feature>
<keyword evidence="4" id="KW-0496">Mitochondrion</keyword>
<dbReference type="Pfam" id="PF04588">
    <property type="entry name" value="HIG_1_N"/>
    <property type="match status" value="1"/>
</dbReference>
<gene>
    <name evidence="9" type="ORF">PPROV_000459200</name>
</gene>
<comment type="subcellular location">
    <subcellularLocation>
        <location evidence="1">Mitochondrion membrane</location>
    </subcellularLocation>
</comment>
<evidence type="ECO:0000256" key="2">
    <source>
        <dbReference type="ARBA" id="ARBA00022692"/>
    </source>
</evidence>
<evidence type="ECO:0000256" key="6">
    <source>
        <dbReference type="SAM" id="MobiDB-lite"/>
    </source>
</evidence>
<sequence>MTSRLGGGSPLIGGGGIRGAPNVAPDGEIPEEMFPSPSSTYKRNPLVIAGGLLTAGVLVGGLVAFRNGNQNISQNMMRTRVLFQGATVALMLASSGVSVNQIFGNAAAKFQQQQQNK</sequence>
<dbReference type="AlphaFoldDB" id="A0A830HG02"/>
<feature type="transmembrane region" description="Helical" evidence="7">
    <location>
        <begin position="81"/>
        <end position="103"/>
    </location>
</feature>
<accession>A0A830HG02</accession>
<evidence type="ECO:0000256" key="1">
    <source>
        <dbReference type="ARBA" id="ARBA00004325"/>
    </source>
</evidence>
<dbReference type="OrthoDB" id="6604018at2759"/>
<evidence type="ECO:0000256" key="7">
    <source>
        <dbReference type="SAM" id="Phobius"/>
    </source>
</evidence>
<reference evidence="9" key="1">
    <citation type="submission" date="2020-10" db="EMBL/GenBank/DDBJ databases">
        <title>Unveiling of a novel bifunctional photoreceptor, Dualchrome1, isolated from a cosmopolitan green alga.</title>
        <authorList>
            <person name="Suzuki S."/>
            <person name="Kawachi M."/>
        </authorList>
    </citation>
    <scope>NUCLEOTIDE SEQUENCE</scope>
    <source>
        <strain evidence="9">NIES 2893</strain>
    </source>
</reference>
<name>A0A830HG02_9CHLO</name>
<dbReference type="PANTHER" id="PTHR12297">
    <property type="entry name" value="HYPOXIA-INDUCBILE GENE 1 HIG1 -RELATED"/>
    <property type="match status" value="1"/>
</dbReference>
<dbReference type="PROSITE" id="PS51503">
    <property type="entry name" value="HIG1"/>
    <property type="match status" value="1"/>
</dbReference>
<dbReference type="Proteomes" id="UP000660262">
    <property type="component" value="Unassembled WGS sequence"/>
</dbReference>
<keyword evidence="3 7" id="KW-1133">Transmembrane helix</keyword>
<dbReference type="EMBL" id="BNJQ01000011">
    <property type="protein sequence ID" value="GHP05845.1"/>
    <property type="molecule type" value="Genomic_DNA"/>
</dbReference>
<protein>
    <recommendedName>
        <fullName evidence="8">HIG1 domain-containing protein</fullName>
    </recommendedName>
</protein>
<evidence type="ECO:0000313" key="10">
    <source>
        <dbReference type="Proteomes" id="UP000660262"/>
    </source>
</evidence>
<keyword evidence="5 7" id="KW-0472">Membrane</keyword>
<evidence type="ECO:0000313" key="9">
    <source>
        <dbReference type="EMBL" id="GHP05845.1"/>
    </source>
</evidence>
<evidence type="ECO:0000259" key="8">
    <source>
        <dbReference type="PROSITE" id="PS51503"/>
    </source>
</evidence>
<keyword evidence="10" id="KW-1185">Reference proteome</keyword>
<dbReference type="PANTHER" id="PTHR12297:SF3">
    <property type="entry name" value="HIG1 DOMAIN FAMILY MEMBER 1A"/>
    <property type="match status" value="1"/>
</dbReference>
<evidence type="ECO:0000256" key="4">
    <source>
        <dbReference type="ARBA" id="ARBA00023128"/>
    </source>
</evidence>
<evidence type="ECO:0000256" key="5">
    <source>
        <dbReference type="ARBA" id="ARBA00023136"/>
    </source>
</evidence>
<dbReference type="InterPro" id="IPR007667">
    <property type="entry name" value="Hypoxia_induced_domain"/>
</dbReference>
<feature type="region of interest" description="Disordered" evidence="6">
    <location>
        <begin position="1"/>
        <end position="39"/>
    </location>
</feature>
<dbReference type="InterPro" id="IPR050355">
    <property type="entry name" value="RCF1"/>
</dbReference>
<comment type="caution">
    <text evidence="9">The sequence shown here is derived from an EMBL/GenBank/DDBJ whole genome shotgun (WGS) entry which is preliminary data.</text>
</comment>
<feature type="compositionally biased region" description="Gly residues" evidence="6">
    <location>
        <begin position="1"/>
        <end position="18"/>
    </location>
</feature>
<keyword evidence="2 7" id="KW-0812">Transmembrane</keyword>
<organism evidence="9 10">
    <name type="scientific">Pycnococcus provasolii</name>
    <dbReference type="NCBI Taxonomy" id="41880"/>
    <lineage>
        <taxon>Eukaryota</taxon>
        <taxon>Viridiplantae</taxon>
        <taxon>Chlorophyta</taxon>
        <taxon>Pseudoscourfieldiophyceae</taxon>
        <taxon>Pseudoscourfieldiales</taxon>
        <taxon>Pycnococcaceae</taxon>
        <taxon>Pycnococcus</taxon>
    </lineage>
</organism>
<dbReference type="Gene3D" id="6.10.140.1320">
    <property type="match status" value="1"/>
</dbReference>
<proteinExistence type="predicted"/>
<dbReference type="GO" id="GO:0031966">
    <property type="term" value="C:mitochondrial membrane"/>
    <property type="evidence" value="ECO:0007669"/>
    <property type="project" value="UniProtKB-SubCell"/>
</dbReference>